<dbReference type="PANTHER" id="PTHR10582:SF2">
    <property type="entry name" value="INACTIVE"/>
    <property type="match status" value="1"/>
</dbReference>
<dbReference type="InterPro" id="IPR036770">
    <property type="entry name" value="Ankyrin_rpt-contain_sf"/>
</dbReference>
<dbReference type="EMBL" id="NEDP02003209">
    <property type="protein sequence ID" value="OWF49198.1"/>
    <property type="molecule type" value="Genomic_DNA"/>
</dbReference>
<dbReference type="PROSITE" id="PS50088">
    <property type="entry name" value="ANK_REPEAT"/>
    <property type="match status" value="1"/>
</dbReference>
<evidence type="ECO:0000256" key="9">
    <source>
        <dbReference type="ARBA" id="ARBA00022989"/>
    </source>
</evidence>
<organism evidence="16 17">
    <name type="scientific">Mizuhopecten yessoensis</name>
    <name type="common">Japanese scallop</name>
    <name type="synonym">Patinopecten yessoensis</name>
    <dbReference type="NCBI Taxonomy" id="6573"/>
    <lineage>
        <taxon>Eukaryota</taxon>
        <taxon>Metazoa</taxon>
        <taxon>Spiralia</taxon>
        <taxon>Lophotrochozoa</taxon>
        <taxon>Mollusca</taxon>
        <taxon>Bivalvia</taxon>
        <taxon>Autobranchia</taxon>
        <taxon>Pteriomorphia</taxon>
        <taxon>Pectinida</taxon>
        <taxon>Pectinoidea</taxon>
        <taxon>Pectinidae</taxon>
        <taxon>Mizuhopecten</taxon>
    </lineage>
</organism>
<evidence type="ECO:0000256" key="7">
    <source>
        <dbReference type="ARBA" id="ARBA00022737"/>
    </source>
</evidence>
<feature type="transmembrane region" description="Helical" evidence="14">
    <location>
        <begin position="323"/>
        <end position="348"/>
    </location>
</feature>
<feature type="transmembrane region" description="Helical" evidence="14">
    <location>
        <begin position="287"/>
        <end position="311"/>
    </location>
</feature>
<keyword evidence="11 14" id="KW-0472">Membrane</keyword>
<dbReference type="SUPFAM" id="SSF48403">
    <property type="entry name" value="Ankyrin repeat"/>
    <property type="match status" value="1"/>
</dbReference>
<evidence type="ECO:0000313" key="17">
    <source>
        <dbReference type="Proteomes" id="UP000242188"/>
    </source>
</evidence>
<keyword evidence="10" id="KW-0406">Ion transport</keyword>
<gene>
    <name evidence="16" type="ORF">KP79_PYT20609</name>
</gene>
<reference evidence="16 17" key="1">
    <citation type="journal article" date="2017" name="Nat. Ecol. Evol.">
        <title>Scallop genome provides insights into evolution of bilaterian karyotype and development.</title>
        <authorList>
            <person name="Wang S."/>
            <person name="Zhang J."/>
            <person name="Jiao W."/>
            <person name="Li J."/>
            <person name="Xun X."/>
            <person name="Sun Y."/>
            <person name="Guo X."/>
            <person name="Huan P."/>
            <person name="Dong B."/>
            <person name="Zhang L."/>
            <person name="Hu X."/>
            <person name="Sun X."/>
            <person name="Wang J."/>
            <person name="Zhao C."/>
            <person name="Wang Y."/>
            <person name="Wang D."/>
            <person name="Huang X."/>
            <person name="Wang R."/>
            <person name="Lv J."/>
            <person name="Li Y."/>
            <person name="Zhang Z."/>
            <person name="Liu B."/>
            <person name="Lu W."/>
            <person name="Hui Y."/>
            <person name="Liang J."/>
            <person name="Zhou Z."/>
            <person name="Hou R."/>
            <person name="Li X."/>
            <person name="Liu Y."/>
            <person name="Li H."/>
            <person name="Ning X."/>
            <person name="Lin Y."/>
            <person name="Zhao L."/>
            <person name="Xing Q."/>
            <person name="Dou J."/>
            <person name="Li Y."/>
            <person name="Mao J."/>
            <person name="Guo H."/>
            <person name="Dou H."/>
            <person name="Li T."/>
            <person name="Mu C."/>
            <person name="Jiang W."/>
            <person name="Fu Q."/>
            <person name="Fu X."/>
            <person name="Miao Y."/>
            <person name="Liu J."/>
            <person name="Yu Q."/>
            <person name="Li R."/>
            <person name="Liao H."/>
            <person name="Li X."/>
            <person name="Kong Y."/>
            <person name="Jiang Z."/>
            <person name="Chourrout D."/>
            <person name="Li R."/>
            <person name="Bao Z."/>
        </authorList>
    </citation>
    <scope>NUCLEOTIDE SEQUENCE [LARGE SCALE GENOMIC DNA]</scope>
    <source>
        <strain evidence="16 17">PY_sf001</strain>
    </source>
</reference>
<feature type="transmembrane region" description="Helical" evidence="14">
    <location>
        <begin position="424"/>
        <end position="446"/>
    </location>
</feature>
<comment type="subcellular location">
    <subcellularLocation>
        <location evidence="1">Cell membrane</location>
        <topology evidence="1">Multi-pass membrane protein</topology>
    </subcellularLocation>
</comment>
<evidence type="ECO:0000259" key="15">
    <source>
        <dbReference type="Pfam" id="PF00520"/>
    </source>
</evidence>
<keyword evidence="13" id="KW-0040">ANK repeat</keyword>
<feature type="transmembrane region" description="Helical" evidence="14">
    <location>
        <begin position="452"/>
        <end position="472"/>
    </location>
</feature>
<keyword evidence="17" id="KW-1185">Reference proteome</keyword>
<proteinExistence type="predicted"/>
<keyword evidence="8" id="KW-0106">Calcium</keyword>
<accession>A0A210QKC4</accession>
<evidence type="ECO:0000256" key="13">
    <source>
        <dbReference type="PROSITE-ProRule" id="PRU00023"/>
    </source>
</evidence>
<keyword evidence="16" id="KW-0675">Receptor</keyword>
<protein>
    <submittedName>
        <fullName evidence="16">Transient receptor potential cation channel subfamily V member 1</fullName>
    </submittedName>
</protein>
<dbReference type="InterPro" id="IPR002110">
    <property type="entry name" value="Ankyrin_rpt"/>
</dbReference>
<keyword evidence="12" id="KW-0407">Ion channel</keyword>
<dbReference type="InterPro" id="IPR024862">
    <property type="entry name" value="TRPV"/>
</dbReference>
<evidence type="ECO:0000256" key="6">
    <source>
        <dbReference type="ARBA" id="ARBA00022692"/>
    </source>
</evidence>
<dbReference type="GO" id="GO:0005886">
    <property type="term" value="C:plasma membrane"/>
    <property type="evidence" value="ECO:0007669"/>
    <property type="project" value="UniProtKB-SubCell"/>
</dbReference>
<evidence type="ECO:0000256" key="10">
    <source>
        <dbReference type="ARBA" id="ARBA00023065"/>
    </source>
</evidence>
<evidence type="ECO:0000256" key="5">
    <source>
        <dbReference type="ARBA" id="ARBA00022673"/>
    </source>
</evidence>
<keyword evidence="2" id="KW-0813">Transport</keyword>
<keyword evidence="9 14" id="KW-1133">Transmembrane helix</keyword>
<dbReference type="Pfam" id="PF12796">
    <property type="entry name" value="Ank_2"/>
    <property type="match status" value="1"/>
</dbReference>
<keyword evidence="3" id="KW-1003">Cell membrane</keyword>
<keyword evidence="4" id="KW-0109">Calcium transport</keyword>
<dbReference type="Gene3D" id="1.25.40.20">
    <property type="entry name" value="Ankyrin repeat-containing domain"/>
    <property type="match status" value="1"/>
</dbReference>
<dbReference type="GO" id="GO:0005262">
    <property type="term" value="F:calcium channel activity"/>
    <property type="evidence" value="ECO:0007669"/>
    <property type="project" value="UniProtKB-KW"/>
</dbReference>
<dbReference type="SMART" id="SM00248">
    <property type="entry name" value="ANK"/>
    <property type="match status" value="4"/>
</dbReference>
<feature type="transmembrane region" description="Helical" evidence="14">
    <location>
        <begin position="484"/>
        <end position="508"/>
    </location>
</feature>
<feature type="domain" description="Ion transport" evidence="15">
    <location>
        <begin position="291"/>
        <end position="520"/>
    </location>
</feature>
<name>A0A210QKC4_MIZYE</name>
<dbReference type="PANTHER" id="PTHR10582">
    <property type="entry name" value="TRANSIENT RECEPTOR POTENTIAL ION CHANNEL PROTEIN"/>
    <property type="match status" value="1"/>
</dbReference>
<dbReference type="InterPro" id="IPR005821">
    <property type="entry name" value="Ion_trans_dom"/>
</dbReference>
<feature type="transmembrane region" description="Helical" evidence="14">
    <location>
        <begin position="360"/>
        <end position="379"/>
    </location>
</feature>
<keyword evidence="5" id="KW-0107">Calcium channel</keyword>
<dbReference type="Proteomes" id="UP000242188">
    <property type="component" value="Unassembled WGS sequence"/>
</dbReference>
<evidence type="ECO:0000256" key="3">
    <source>
        <dbReference type="ARBA" id="ARBA00022475"/>
    </source>
</evidence>
<dbReference type="GO" id="GO:0098703">
    <property type="term" value="P:calcium ion import across plasma membrane"/>
    <property type="evidence" value="ECO:0007669"/>
    <property type="project" value="TreeGrafter"/>
</dbReference>
<keyword evidence="7" id="KW-0677">Repeat</keyword>
<evidence type="ECO:0000256" key="2">
    <source>
        <dbReference type="ARBA" id="ARBA00022448"/>
    </source>
</evidence>
<comment type="caution">
    <text evidence="16">The sequence shown here is derived from an EMBL/GenBank/DDBJ whole genome shotgun (WGS) entry which is preliminary data.</text>
</comment>
<evidence type="ECO:0000313" key="16">
    <source>
        <dbReference type="EMBL" id="OWF49198.1"/>
    </source>
</evidence>
<feature type="transmembrane region" description="Helical" evidence="14">
    <location>
        <begin position="385"/>
        <end position="404"/>
    </location>
</feature>
<evidence type="ECO:0000256" key="1">
    <source>
        <dbReference type="ARBA" id="ARBA00004651"/>
    </source>
</evidence>
<evidence type="ECO:0000256" key="14">
    <source>
        <dbReference type="SAM" id="Phobius"/>
    </source>
</evidence>
<dbReference type="Pfam" id="PF00520">
    <property type="entry name" value="Ion_trans"/>
    <property type="match status" value="1"/>
</dbReference>
<feature type="repeat" description="ANK" evidence="13">
    <location>
        <begin position="117"/>
        <end position="149"/>
    </location>
</feature>
<sequence>MSCRRPVISSNGGRNARYEYTALEPNTNESTPEDDFDKRVLEDSFQRAVTEKTNLCLLGKQDAENEVYLDWVIAREGDKDTALLYIIENLKTEERVQVLVSCLLMSRGADPSVYNTLQETPLHVAVKRKFKGVCKKLLEKGAWPNPKDSEGRLPFSLAEENDDDDIASMLILYMKNHEVRQLFSYHGTVPAEFSFHNLLRSGKMEKTVMAVLNCLVDLEGTDGKATVYFHILESDEKGRHPKTKDFNQKDRSPFQIIAKSGNKTIVNHDIIRLLVRRKWKHYARLRFLVNAILFICNLACLAYAAITAAKADDPLVYDSPRDIVRAVCEVLSVITAIITLFLEIHHIIKHKLEYLTEKFNYLELFSALFLLILVPLRFTNNDNQWQIYSVVFLLWTLRIFKYAAVFRQTGAYAQILVRVIANDFFQFMVVFTVFLLVFSGTLLLALRGENQTAIISDTSSFWAILFLGLRILVESEKVIEYTNIDPWSCFIMVLFLFSCMVLLLNLLIAQLSGTYQHIQQGAPRGLEVNRAWIVARIELRSMLVQQGFRFKYYLEKKELKDINKVLEKWESPPLQEMNKNMQAIEECVETHKLYLQSVTTRLARQERTLIRIQETLDTLSRRMIPDWTINNLNNDACANDDVTI</sequence>
<evidence type="ECO:0000256" key="8">
    <source>
        <dbReference type="ARBA" id="ARBA00022837"/>
    </source>
</evidence>
<evidence type="ECO:0000256" key="12">
    <source>
        <dbReference type="ARBA" id="ARBA00023303"/>
    </source>
</evidence>
<evidence type="ECO:0000256" key="11">
    <source>
        <dbReference type="ARBA" id="ARBA00023136"/>
    </source>
</evidence>
<evidence type="ECO:0000256" key="4">
    <source>
        <dbReference type="ARBA" id="ARBA00022568"/>
    </source>
</evidence>
<dbReference type="OrthoDB" id="6080847at2759"/>
<dbReference type="AlphaFoldDB" id="A0A210QKC4"/>
<keyword evidence="6 14" id="KW-0812">Transmembrane</keyword>